<accession>A0ABR2LFZ4</accession>
<gene>
    <name evidence="2" type="ORF">KSP40_PGU014106</name>
</gene>
<dbReference type="Proteomes" id="UP001412067">
    <property type="component" value="Unassembled WGS sequence"/>
</dbReference>
<keyword evidence="3" id="KW-1185">Reference proteome</keyword>
<dbReference type="PANTHER" id="PTHR42741">
    <property type="entry name" value="NITROREDUCTASE FAMILY PROTEIN"/>
    <property type="match status" value="1"/>
</dbReference>
<dbReference type="CDD" id="cd02142">
    <property type="entry name" value="McbC_SagB-like_oxidoreductase"/>
    <property type="match status" value="1"/>
</dbReference>
<reference evidence="2 3" key="1">
    <citation type="journal article" date="2022" name="Nat. Plants">
        <title>Genomes of leafy and leafless Platanthera orchids illuminate the evolution of mycoheterotrophy.</title>
        <authorList>
            <person name="Li M.H."/>
            <person name="Liu K.W."/>
            <person name="Li Z."/>
            <person name="Lu H.C."/>
            <person name="Ye Q.L."/>
            <person name="Zhang D."/>
            <person name="Wang J.Y."/>
            <person name="Li Y.F."/>
            <person name="Zhong Z.M."/>
            <person name="Liu X."/>
            <person name="Yu X."/>
            <person name="Liu D.K."/>
            <person name="Tu X.D."/>
            <person name="Liu B."/>
            <person name="Hao Y."/>
            <person name="Liao X.Y."/>
            <person name="Jiang Y.T."/>
            <person name="Sun W.H."/>
            <person name="Chen J."/>
            <person name="Chen Y.Q."/>
            <person name="Ai Y."/>
            <person name="Zhai J.W."/>
            <person name="Wu S.S."/>
            <person name="Zhou Z."/>
            <person name="Hsiao Y.Y."/>
            <person name="Wu W.L."/>
            <person name="Chen Y.Y."/>
            <person name="Lin Y.F."/>
            <person name="Hsu J.L."/>
            <person name="Li C.Y."/>
            <person name="Wang Z.W."/>
            <person name="Zhao X."/>
            <person name="Zhong W.Y."/>
            <person name="Ma X.K."/>
            <person name="Ma L."/>
            <person name="Huang J."/>
            <person name="Chen G.Z."/>
            <person name="Huang M.Z."/>
            <person name="Huang L."/>
            <person name="Peng D.H."/>
            <person name="Luo Y.B."/>
            <person name="Zou S.Q."/>
            <person name="Chen S.P."/>
            <person name="Lan S."/>
            <person name="Tsai W.C."/>
            <person name="Van de Peer Y."/>
            <person name="Liu Z.J."/>
        </authorList>
    </citation>
    <scope>NUCLEOTIDE SEQUENCE [LARGE SCALE GENOMIC DNA]</scope>
    <source>
        <strain evidence="2">Lor288</strain>
    </source>
</reference>
<evidence type="ECO:0000313" key="3">
    <source>
        <dbReference type="Proteomes" id="UP001412067"/>
    </source>
</evidence>
<protein>
    <submittedName>
        <fullName evidence="2">Uncharacterized protein</fullName>
    </submittedName>
</protein>
<dbReference type="Gene3D" id="3.40.109.10">
    <property type="entry name" value="NADH Oxidase"/>
    <property type="match status" value="2"/>
</dbReference>
<evidence type="ECO:0000256" key="1">
    <source>
        <dbReference type="SAM" id="MobiDB-lite"/>
    </source>
</evidence>
<dbReference type="PANTHER" id="PTHR42741:SF3">
    <property type="entry name" value="NITROREDUCTASE FAMILY PROTEIN"/>
    <property type="match status" value="1"/>
</dbReference>
<sequence>MASTGPINPIPSSPSYPPLAYLSPPPHPLSRKTLLHTSPSSLALPPAPSQPISHSTLSRLLYDSLSLSAWKTAGLSTWSLRVNPSSGNLRPTEAHVLSPSLSTDFPFIAHYSPKDHALEIRTHVPLDVLPIASGEPSIIIALSSIFWREAWKYGERAFRYCNHDVGHAISALPDRPVRGRFPWIESQHPDCPLLLFPFGAQPSIDYQSLSSTISRFSSLKWIGNPTSLSKDHVYWDIIYRTAQATKKPLTVSEGFYPNPFRPHSLISEDLYKNISVREVVRKRRSAVDMDGVHAMERNTFYQILLHCLPSGRLASGEKQGKQFALPFRTMTWDAEVHAALFVHRVKDLPQGLYFLVRNEEHFDRLRGAMRTEFEWGRREGCPDGLPLYRLAAGDCKELAKELSCHQDIAADGCFSLGMVARFEPVLHEKNAFMYPCLFWETVLGQMLFLEAHAVGVSATGIGCYFDDDEHKQSCWNINA</sequence>
<name>A0ABR2LFZ4_9ASPA</name>
<feature type="region of interest" description="Disordered" evidence="1">
    <location>
        <begin position="30"/>
        <end position="51"/>
    </location>
</feature>
<comment type="caution">
    <text evidence="2">The sequence shown here is derived from an EMBL/GenBank/DDBJ whole genome shotgun (WGS) entry which is preliminary data.</text>
</comment>
<proteinExistence type="predicted"/>
<organism evidence="2 3">
    <name type="scientific">Platanthera guangdongensis</name>
    <dbReference type="NCBI Taxonomy" id="2320717"/>
    <lineage>
        <taxon>Eukaryota</taxon>
        <taxon>Viridiplantae</taxon>
        <taxon>Streptophyta</taxon>
        <taxon>Embryophyta</taxon>
        <taxon>Tracheophyta</taxon>
        <taxon>Spermatophyta</taxon>
        <taxon>Magnoliopsida</taxon>
        <taxon>Liliopsida</taxon>
        <taxon>Asparagales</taxon>
        <taxon>Orchidaceae</taxon>
        <taxon>Orchidoideae</taxon>
        <taxon>Orchideae</taxon>
        <taxon>Orchidinae</taxon>
        <taxon>Platanthera</taxon>
    </lineage>
</organism>
<dbReference type="InterPro" id="IPR000415">
    <property type="entry name" value="Nitroreductase-like"/>
</dbReference>
<dbReference type="EMBL" id="JBBWWR010000020">
    <property type="protein sequence ID" value="KAK8939872.1"/>
    <property type="molecule type" value="Genomic_DNA"/>
</dbReference>
<evidence type="ECO:0000313" key="2">
    <source>
        <dbReference type="EMBL" id="KAK8939872.1"/>
    </source>
</evidence>
<feature type="compositionally biased region" description="Low complexity" evidence="1">
    <location>
        <begin position="35"/>
        <end position="44"/>
    </location>
</feature>